<feature type="compositionally biased region" description="Basic and acidic residues" evidence="1">
    <location>
        <begin position="90"/>
        <end position="107"/>
    </location>
</feature>
<evidence type="ECO:0008006" key="4">
    <source>
        <dbReference type="Google" id="ProtNLM"/>
    </source>
</evidence>
<proteinExistence type="predicted"/>
<evidence type="ECO:0000256" key="1">
    <source>
        <dbReference type="SAM" id="MobiDB-lite"/>
    </source>
</evidence>
<dbReference type="Proteomes" id="UP001476247">
    <property type="component" value="Unassembled WGS sequence"/>
</dbReference>
<protein>
    <recommendedName>
        <fullName evidence="4">EKC/KEOPS complex subunit GON7</fullName>
    </recommendedName>
</protein>
<organism evidence="2 3">
    <name type="scientific">Helicostylum pulchrum</name>
    <dbReference type="NCBI Taxonomy" id="562976"/>
    <lineage>
        <taxon>Eukaryota</taxon>
        <taxon>Fungi</taxon>
        <taxon>Fungi incertae sedis</taxon>
        <taxon>Mucoromycota</taxon>
        <taxon>Mucoromycotina</taxon>
        <taxon>Mucoromycetes</taxon>
        <taxon>Mucorales</taxon>
        <taxon>Mucorineae</taxon>
        <taxon>Mucoraceae</taxon>
        <taxon>Helicostylum</taxon>
    </lineage>
</organism>
<feature type="region of interest" description="Disordered" evidence="1">
    <location>
        <begin position="58"/>
        <end position="107"/>
    </location>
</feature>
<keyword evidence="3" id="KW-1185">Reference proteome</keyword>
<name>A0ABP9YGV7_9FUNG</name>
<accession>A0ABP9YGV7</accession>
<reference evidence="2 3" key="1">
    <citation type="submission" date="2024-04" db="EMBL/GenBank/DDBJ databases">
        <title>genome sequences of Mucor flavus KT1a and Helicostylum pulchrum KT1b strains isolation_sourced from the surface of a dry-aged beef.</title>
        <authorList>
            <person name="Toyotome T."/>
            <person name="Hosono M."/>
            <person name="Torimaru M."/>
            <person name="Fukuda K."/>
            <person name="Mikami N."/>
        </authorList>
    </citation>
    <scope>NUCLEOTIDE SEQUENCE [LARGE SCALE GENOMIC DNA]</scope>
    <source>
        <strain evidence="2 3">KT1b</strain>
    </source>
</reference>
<evidence type="ECO:0000313" key="3">
    <source>
        <dbReference type="Proteomes" id="UP001476247"/>
    </source>
</evidence>
<comment type="caution">
    <text evidence="2">The sequence shown here is derived from an EMBL/GenBank/DDBJ whole genome shotgun (WGS) entry which is preliminary data.</text>
</comment>
<dbReference type="EMBL" id="BAABUJ010000058">
    <property type="protein sequence ID" value="GAA5806166.1"/>
    <property type="molecule type" value="Genomic_DNA"/>
</dbReference>
<evidence type="ECO:0000313" key="2">
    <source>
        <dbReference type="EMBL" id="GAA5806166.1"/>
    </source>
</evidence>
<sequence length="107" mass="12114">MSTLKATYVSNSTNHVIESPLDTSKPLTASIIDLQGHVNTFLTKMLEDEKKAKQAIATISTVEQDEREQEQKEMNQEEDEEPNESSMSVDRPETEEKQTAKKQKTDT</sequence>
<gene>
    <name evidence="2" type="ORF">HPULCUR_011696</name>
</gene>